<dbReference type="Proteomes" id="UP000001353">
    <property type="component" value="Chromosome"/>
</dbReference>
<keyword evidence="2" id="KW-0812">Transmembrane</keyword>
<gene>
    <name evidence="3" type="ordered locus">RLO149_c000980</name>
</gene>
<name>F7ZE11_ROSLO</name>
<dbReference type="KEGG" id="rli:RLO149_c000980"/>
<accession>F7ZE11</accession>
<dbReference type="EMBL" id="CP002623">
    <property type="protein sequence ID" value="AEI92130.1"/>
    <property type="molecule type" value="Genomic_DNA"/>
</dbReference>
<feature type="compositionally biased region" description="Polar residues" evidence="1">
    <location>
        <begin position="1"/>
        <end position="19"/>
    </location>
</feature>
<organism evidence="3 4">
    <name type="scientific">Roseobacter litoralis (strain ATCC 49566 / DSM 6996 / JCM 21268 / NBRC 15278 / OCh 149)</name>
    <dbReference type="NCBI Taxonomy" id="391595"/>
    <lineage>
        <taxon>Bacteria</taxon>
        <taxon>Pseudomonadati</taxon>
        <taxon>Pseudomonadota</taxon>
        <taxon>Alphaproteobacteria</taxon>
        <taxon>Rhodobacterales</taxon>
        <taxon>Roseobacteraceae</taxon>
        <taxon>Roseobacter</taxon>
    </lineage>
</organism>
<protein>
    <recommendedName>
        <fullName evidence="5">DUF883 domain-containing protein</fullName>
    </recommendedName>
</protein>
<evidence type="ECO:0000313" key="4">
    <source>
        <dbReference type="Proteomes" id="UP000001353"/>
    </source>
</evidence>
<proteinExistence type="predicted"/>
<sequence length="99" mass="10313">MSTTIHSADPDTLTNASTSEVEKGPKQVATETAEKAREFAVQKTQAASEVAELAATEVRDNIVKASDAARDFTAKQPLVTVAGALAVGVVLGMALNSRR</sequence>
<reference evidence="3 4" key="1">
    <citation type="journal article" date="2011" name="BMC Genomics">
        <title>Comparative genome analysis and genome-guided physiological analysis of Roseobacter litoralis.</title>
        <authorList>
            <person name="Kalhoefer D."/>
            <person name="Thole S."/>
            <person name="Voget S."/>
            <person name="Lehmann R."/>
            <person name="Liesegang H."/>
            <person name="Wollher A."/>
            <person name="Daniel R."/>
            <person name="Simon M."/>
            <person name="Brinkhoff T."/>
        </authorList>
    </citation>
    <scope>NUCLEOTIDE SEQUENCE [LARGE SCALE GENOMIC DNA]</scope>
    <source>
        <strain evidence="4">ATCC 49566 / DSM 6996 / JCM 21268 / NBRC 15278 / OCh 149</strain>
    </source>
</reference>
<dbReference type="eggNOG" id="ENOG5031KG2">
    <property type="taxonomic scope" value="Bacteria"/>
</dbReference>
<feature type="region of interest" description="Disordered" evidence="1">
    <location>
        <begin position="1"/>
        <end position="35"/>
    </location>
</feature>
<evidence type="ECO:0000256" key="1">
    <source>
        <dbReference type="SAM" id="MobiDB-lite"/>
    </source>
</evidence>
<dbReference type="OrthoDB" id="9994035at2"/>
<dbReference type="HOGENOM" id="CLU_2331894_0_0_5"/>
<keyword evidence="4" id="KW-1185">Reference proteome</keyword>
<feature type="transmembrane region" description="Helical" evidence="2">
    <location>
        <begin position="78"/>
        <end position="95"/>
    </location>
</feature>
<evidence type="ECO:0000313" key="3">
    <source>
        <dbReference type="EMBL" id="AEI92130.1"/>
    </source>
</evidence>
<evidence type="ECO:0000256" key="2">
    <source>
        <dbReference type="SAM" id="Phobius"/>
    </source>
</evidence>
<dbReference type="AlphaFoldDB" id="F7ZE11"/>
<dbReference type="STRING" id="391595.RLO149_c000980"/>
<dbReference type="RefSeq" id="WP_013960074.1">
    <property type="nucleotide sequence ID" value="NC_015730.1"/>
</dbReference>
<evidence type="ECO:0008006" key="5">
    <source>
        <dbReference type="Google" id="ProtNLM"/>
    </source>
</evidence>
<keyword evidence="2" id="KW-1133">Transmembrane helix</keyword>
<keyword evidence="2" id="KW-0472">Membrane</keyword>